<sequence length="574" mass="64262">MLLILELAVVKVLCISLLATVSVNCAQNVTYSVVSYSSSERHSLAVMIDNDKTLYPLSVSAETPYIFTGSAPMATIGYKYATISNFKQKHIEPFSRAPVINSSYNEVYGISMNRYPVPELPQMFPPLSSIDRLSSGIHKDDQIPTLFLSGSKADVSNIHSNVYSKIKINLNLTYIGLSEVHALNAVEIKISGRGTRFSPKASYKLDFGKKGNLFGYRRLKLRSLSTDPTYIREKICYDMINSFGLASSGFSYVRVFINNKPYGLFGLQEDFDEAWLANEFNHGDKENYNQGTLYTGKSRAGLRYLGENETLYVLADNPFKQPTYEIEEAPRKSGVKSAGSFRRLIDFTKFLTNAPSTEPNAVALWNQQIDTESVLRSLALELFLGNSDGYITAGNNYNLFTNANQNDQLVFIPSDMDMTLGSSSLYGINTTLYQKFEDHPEFNSSRPLFYNILKVPEFKLIFNGMVASAFSNLDLLYSRINALSSLINEDVSSDVSIVRNYVVLPPFFIGQQLIKVAIKEGPFGDEGAFLDYFSRTQKEKFPFEVAINGTINKPSLMGLKQWISMSANSYLKSK</sequence>
<proteinExistence type="predicted"/>
<feature type="chain" id="PRO_5047084826" description="Coth-domain-containing protein" evidence="1">
    <location>
        <begin position="26"/>
        <end position="574"/>
    </location>
</feature>
<keyword evidence="3" id="KW-1185">Reference proteome</keyword>
<evidence type="ECO:0008006" key="4">
    <source>
        <dbReference type="Google" id="ProtNLM"/>
    </source>
</evidence>
<dbReference type="EMBL" id="BAABUK010000003">
    <property type="protein sequence ID" value="GAA5808291.1"/>
    <property type="molecule type" value="Genomic_DNA"/>
</dbReference>
<organism evidence="2 3">
    <name type="scientific">Mucor flavus</name>
    <dbReference type="NCBI Taxonomy" id="439312"/>
    <lineage>
        <taxon>Eukaryota</taxon>
        <taxon>Fungi</taxon>
        <taxon>Fungi incertae sedis</taxon>
        <taxon>Mucoromycota</taxon>
        <taxon>Mucoromycotina</taxon>
        <taxon>Mucoromycetes</taxon>
        <taxon>Mucorales</taxon>
        <taxon>Mucorineae</taxon>
        <taxon>Mucoraceae</taxon>
        <taxon>Mucor</taxon>
    </lineage>
</organism>
<evidence type="ECO:0000313" key="2">
    <source>
        <dbReference type="EMBL" id="GAA5808291.1"/>
    </source>
</evidence>
<keyword evidence="1" id="KW-0732">Signal</keyword>
<dbReference type="PANTHER" id="PTHR40050:SF1">
    <property type="entry name" value="INNER SPORE COAT PROTEIN H"/>
    <property type="match status" value="1"/>
</dbReference>
<reference evidence="2 3" key="1">
    <citation type="submission" date="2024-04" db="EMBL/GenBank/DDBJ databases">
        <title>genome sequences of Mucor flavus KT1a and Helicostylum pulchrum KT1b strains isolated from the surface of a dry-aged beef.</title>
        <authorList>
            <person name="Toyotome T."/>
            <person name="Hosono M."/>
            <person name="Torimaru M."/>
            <person name="Fukuda K."/>
            <person name="Mikami N."/>
        </authorList>
    </citation>
    <scope>NUCLEOTIDE SEQUENCE [LARGE SCALE GENOMIC DNA]</scope>
    <source>
        <strain evidence="2 3">KT1a</strain>
    </source>
</reference>
<dbReference type="Proteomes" id="UP001473302">
    <property type="component" value="Unassembled WGS sequence"/>
</dbReference>
<gene>
    <name evidence="2" type="ORF">MFLAVUS_001681</name>
</gene>
<feature type="signal peptide" evidence="1">
    <location>
        <begin position="1"/>
        <end position="25"/>
    </location>
</feature>
<dbReference type="PANTHER" id="PTHR40050">
    <property type="entry name" value="INNER SPORE COAT PROTEIN H"/>
    <property type="match status" value="1"/>
</dbReference>
<name>A0ABP9YN68_9FUNG</name>
<dbReference type="Pfam" id="PF08757">
    <property type="entry name" value="CotH"/>
    <property type="match status" value="1"/>
</dbReference>
<dbReference type="InterPro" id="IPR014867">
    <property type="entry name" value="Spore_coat_CotH_CotH2/3/7"/>
</dbReference>
<protein>
    <recommendedName>
        <fullName evidence="4">Coth-domain-containing protein</fullName>
    </recommendedName>
</protein>
<accession>A0ABP9YN68</accession>
<evidence type="ECO:0000313" key="3">
    <source>
        <dbReference type="Proteomes" id="UP001473302"/>
    </source>
</evidence>
<evidence type="ECO:0000256" key="1">
    <source>
        <dbReference type="SAM" id="SignalP"/>
    </source>
</evidence>
<comment type="caution">
    <text evidence="2">The sequence shown here is derived from an EMBL/GenBank/DDBJ whole genome shotgun (WGS) entry which is preliminary data.</text>
</comment>